<keyword evidence="4" id="KW-1185">Reference proteome</keyword>
<gene>
    <name evidence="3" type="ORF">R9X50_00680700</name>
</gene>
<dbReference type="EMBL" id="CP138590">
    <property type="protein sequence ID" value="WPH03924.1"/>
    <property type="molecule type" value="Genomic_DNA"/>
</dbReference>
<proteinExistence type="predicted"/>
<dbReference type="GO" id="GO:0008270">
    <property type="term" value="F:zinc ion binding"/>
    <property type="evidence" value="ECO:0007669"/>
    <property type="project" value="InterPro"/>
</dbReference>
<dbReference type="SUPFAM" id="SSF57701">
    <property type="entry name" value="Zn2/Cys6 DNA-binding domain"/>
    <property type="match status" value="1"/>
</dbReference>
<name>A0AAQ3M9K2_9PEZI</name>
<feature type="compositionally biased region" description="Low complexity" evidence="2">
    <location>
        <begin position="61"/>
        <end position="75"/>
    </location>
</feature>
<dbReference type="Pfam" id="PF11951">
    <property type="entry name" value="Fungal_trans_2"/>
    <property type="match status" value="1"/>
</dbReference>
<sequence length="494" mass="55597">MVAHKSQLARSCDRCYSLKERCQWNTDSSRCERCIRLNQLCQTKRPTKKPGRPTRIHSVQLSSPRSPRILPSPRLQQNTSDSAISIASTERDELGQIPTSSDVAQFSPIQRLSEMGHLSIPERDLLELRLLKDESMLQFIIGPSFHNEHREYLVSHLVTFVETLKDGYMACALSWTGDEPWPQIGDCYQYAASALSTLRSVEVKDAQGMSLCLALGHAILTFSLRLRANDVLAICRQTLTQIKHTYQQDSARKLLSAGDIGALNYIGLTDLAESLLSGNIPTIRYRICTENTSYVDCYIGLCTSLMPLYYDLGELSHSLLQASRRIVNDETLATEIQKALGELEITIRNWRPNVPEGFTTRFTTTEVLEMLSQAKAMQGAALLILHRLRYPFGSEDTSARAMALDILTQLDMTIRVTKKPIVCVGLQVLVACLELHSDAERAQWLNNISPDGMSTYSEPFNDRIKAIVTAVWVARQQSSRIYWYHLGNTIPTLL</sequence>
<keyword evidence="1" id="KW-0539">Nucleus</keyword>
<dbReference type="InterPro" id="IPR021858">
    <property type="entry name" value="Fun_TF"/>
</dbReference>
<feature type="compositionally biased region" description="Basic residues" evidence="2">
    <location>
        <begin position="45"/>
        <end position="55"/>
    </location>
</feature>
<dbReference type="Proteomes" id="UP001303373">
    <property type="component" value="Chromosome 11"/>
</dbReference>
<dbReference type="AlphaFoldDB" id="A0AAQ3M9K2"/>
<dbReference type="GO" id="GO:0000981">
    <property type="term" value="F:DNA-binding transcription factor activity, RNA polymerase II-specific"/>
    <property type="evidence" value="ECO:0007669"/>
    <property type="project" value="InterPro"/>
</dbReference>
<evidence type="ECO:0000313" key="4">
    <source>
        <dbReference type="Proteomes" id="UP001303373"/>
    </source>
</evidence>
<evidence type="ECO:0000256" key="1">
    <source>
        <dbReference type="ARBA" id="ARBA00023242"/>
    </source>
</evidence>
<organism evidence="3 4">
    <name type="scientific">Acrodontium crateriforme</name>
    <dbReference type="NCBI Taxonomy" id="150365"/>
    <lineage>
        <taxon>Eukaryota</taxon>
        <taxon>Fungi</taxon>
        <taxon>Dikarya</taxon>
        <taxon>Ascomycota</taxon>
        <taxon>Pezizomycotina</taxon>
        <taxon>Dothideomycetes</taxon>
        <taxon>Dothideomycetidae</taxon>
        <taxon>Mycosphaerellales</taxon>
        <taxon>Teratosphaeriaceae</taxon>
        <taxon>Acrodontium</taxon>
    </lineage>
</organism>
<dbReference type="InterPro" id="IPR001138">
    <property type="entry name" value="Zn2Cys6_DnaBD"/>
</dbReference>
<evidence type="ECO:0000256" key="2">
    <source>
        <dbReference type="SAM" id="MobiDB-lite"/>
    </source>
</evidence>
<reference evidence="3 4" key="1">
    <citation type="submission" date="2023-11" db="EMBL/GenBank/DDBJ databases">
        <title>An acidophilic fungus is an integral part of prey digestion in a carnivorous sundew plant.</title>
        <authorList>
            <person name="Tsai I.J."/>
        </authorList>
    </citation>
    <scope>NUCLEOTIDE SEQUENCE [LARGE SCALE GENOMIC DNA]</scope>
    <source>
        <strain evidence="3">169a</strain>
    </source>
</reference>
<dbReference type="InterPro" id="IPR036864">
    <property type="entry name" value="Zn2-C6_fun-type_DNA-bd_sf"/>
</dbReference>
<dbReference type="CDD" id="cd00067">
    <property type="entry name" value="GAL4"/>
    <property type="match status" value="1"/>
</dbReference>
<feature type="region of interest" description="Disordered" evidence="2">
    <location>
        <begin position="44"/>
        <end position="80"/>
    </location>
</feature>
<evidence type="ECO:0000313" key="3">
    <source>
        <dbReference type="EMBL" id="WPH03924.1"/>
    </source>
</evidence>
<protein>
    <submittedName>
        <fullName evidence="3">Fungal specific transcription factor domain-containing protein</fullName>
    </submittedName>
</protein>
<accession>A0AAQ3M9K2</accession>